<evidence type="ECO:0000256" key="3">
    <source>
        <dbReference type="ARBA" id="ARBA00022553"/>
    </source>
</evidence>
<dbReference type="InterPro" id="IPR036097">
    <property type="entry name" value="HisK_dim/P_sf"/>
</dbReference>
<dbReference type="SMART" id="SM00388">
    <property type="entry name" value="HisKA"/>
    <property type="match status" value="1"/>
</dbReference>
<dbReference type="Pfam" id="PF00512">
    <property type="entry name" value="HisKA"/>
    <property type="match status" value="1"/>
</dbReference>
<feature type="domain" description="Response regulatory" evidence="8">
    <location>
        <begin position="614"/>
        <end position="728"/>
    </location>
</feature>
<keyword evidence="5" id="KW-0802">TPR repeat</keyword>
<dbReference type="EC" id="2.7.13.3" evidence="2"/>
<organism evidence="9 10">
    <name type="scientific">Mesonia maritima</name>
    <dbReference type="NCBI Taxonomy" id="1793873"/>
    <lineage>
        <taxon>Bacteria</taxon>
        <taxon>Pseudomonadati</taxon>
        <taxon>Bacteroidota</taxon>
        <taxon>Flavobacteriia</taxon>
        <taxon>Flavobacteriales</taxon>
        <taxon>Flavobacteriaceae</taxon>
        <taxon>Mesonia</taxon>
    </lineage>
</organism>
<dbReference type="InterPro" id="IPR003594">
    <property type="entry name" value="HATPase_dom"/>
</dbReference>
<feature type="repeat" description="TPR" evidence="5">
    <location>
        <begin position="190"/>
        <end position="223"/>
    </location>
</feature>
<dbReference type="EMBL" id="JAVDQA010000012">
    <property type="protein sequence ID" value="MDR6302221.1"/>
    <property type="molecule type" value="Genomic_DNA"/>
</dbReference>
<dbReference type="InterPro" id="IPR019734">
    <property type="entry name" value="TPR_rpt"/>
</dbReference>
<dbReference type="RefSeq" id="WP_309730633.1">
    <property type="nucleotide sequence ID" value="NZ_JAVDQA010000012.1"/>
</dbReference>
<dbReference type="Gene3D" id="1.10.287.130">
    <property type="match status" value="1"/>
</dbReference>
<dbReference type="InterPro" id="IPR001789">
    <property type="entry name" value="Sig_transdc_resp-reg_receiver"/>
</dbReference>
<dbReference type="SUPFAM" id="SSF48452">
    <property type="entry name" value="TPR-like"/>
    <property type="match status" value="1"/>
</dbReference>
<keyword evidence="6" id="KW-0175">Coiled coil</keyword>
<accession>A0ABU1K9E1</accession>
<name>A0ABU1K9E1_9FLAO</name>
<feature type="modified residue" description="4-aspartylphosphate" evidence="4">
    <location>
        <position position="663"/>
    </location>
</feature>
<evidence type="ECO:0000256" key="2">
    <source>
        <dbReference type="ARBA" id="ARBA00012438"/>
    </source>
</evidence>
<gene>
    <name evidence="9" type="ORF">GGR31_002900</name>
</gene>
<protein>
    <recommendedName>
        <fullName evidence="2">histidine kinase</fullName>
        <ecNumber evidence="2">2.7.13.3</ecNumber>
    </recommendedName>
</protein>
<feature type="coiled-coil region" evidence="6">
    <location>
        <begin position="332"/>
        <end position="359"/>
    </location>
</feature>
<evidence type="ECO:0000313" key="9">
    <source>
        <dbReference type="EMBL" id="MDR6302221.1"/>
    </source>
</evidence>
<dbReference type="SUPFAM" id="SSF52172">
    <property type="entry name" value="CheY-like"/>
    <property type="match status" value="1"/>
</dbReference>
<evidence type="ECO:0000256" key="1">
    <source>
        <dbReference type="ARBA" id="ARBA00000085"/>
    </source>
</evidence>
<evidence type="ECO:0000256" key="5">
    <source>
        <dbReference type="PROSITE-ProRule" id="PRU00339"/>
    </source>
</evidence>
<reference evidence="9 10" key="1">
    <citation type="submission" date="2023-07" db="EMBL/GenBank/DDBJ databases">
        <title>Genomic Encyclopedia of Type Strains, Phase IV (KMG-IV): sequencing the most valuable type-strain genomes for metagenomic binning, comparative biology and taxonomic classification.</title>
        <authorList>
            <person name="Goeker M."/>
        </authorList>
    </citation>
    <scope>NUCLEOTIDE SEQUENCE [LARGE SCALE GENOMIC DNA]</scope>
    <source>
        <strain evidence="9 10">DSM 102814</strain>
    </source>
</reference>
<dbReference type="InterPro" id="IPR004358">
    <property type="entry name" value="Sig_transdc_His_kin-like_C"/>
</dbReference>
<dbReference type="PROSITE" id="PS50109">
    <property type="entry name" value="HIS_KIN"/>
    <property type="match status" value="1"/>
</dbReference>
<dbReference type="PANTHER" id="PTHR45339">
    <property type="entry name" value="HYBRID SIGNAL TRANSDUCTION HISTIDINE KINASE J"/>
    <property type="match status" value="1"/>
</dbReference>
<dbReference type="Gene3D" id="1.25.40.10">
    <property type="entry name" value="Tetratricopeptide repeat domain"/>
    <property type="match status" value="2"/>
</dbReference>
<dbReference type="InterPro" id="IPR011990">
    <property type="entry name" value="TPR-like_helical_dom_sf"/>
</dbReference>
<dbReference type="Gene3D" id="3.30.565.10">
    <property type="entry name" value="Histidine kinase-like ATPase, C-terminal domain"/>
    <property type="match status" value="1"/>
</dbReference>
<proteinExistence type="predicted"/>
<keyword evidence="3 4" id="KW-0597">Phosphoprotein</keyword>
<comment type="catalytic activity">
    <reaction evidence="1">
        <text>ATP + protein L-histidine = ADP + protein N-phospho-L-histidine.</text>
        <dbReference type="EC" id="2.7.13.3"/>
    </reaction>
</comment>
<dbReference type="PANTHER" id="PTHR45339:SF5">
    <property type="entry name" value="HISTIDINE KINASE"/>
    <property type="match status" value="1"/>
</dbReference>
<dbReference type="SMART" id="SM00448">
    <property type="entry name" value="REC"/>
    <property type="match status" value="1"/>
</dbReference>
<dbReference type="InterPro" id="IPR003661">
    <property type="entry name" value="HisK_dim/P_dom"/>
</dbReference>
<evidence type="ECO:0000259" key="8">
    <source>
        <dbReference type="PROSITE" id="PS50110"/>
    </source>
</evidence>
<evidence type="ECO:0000256" key="6">
    <source>
        <dbReference type="SAM" id="Coils"/>
    </source>
</evidence>
<dbReference type="SMART" id="SM00028">
    <property type="entry name" value="TPR"/>
    <property type="match status" value="3"/>
</dbReference>
<dbReference type="Pfam" id="PF13424">
    <property type="entry name" value="TPR_12"/>
    <property type="match status" value="1"/>
</dbReference>
<evidence type="ECO:0000256" key="4">
    <source>
        <dbReference type="PROSITE-ProRule" id="PRU00169"/>
    </source>
</evidence>
<dbReference type="PROSITE" id="PS50110">
    <property type="entry name" value="RESPONSE_REGULATORY"/>
    <property type="match status" value="1"/>
</dbReference>
<dbReference type="InterPro" id="IPR005467">
    <property type="entry name" value="His_kinase_dom"/>
</dbReference>
<dbReference type="SUPFAM" id="SSF47384">
    <property type="entry name" value="Homodimeric domain of signal transducing histidine kinase"/>
    <property type="match status" value="1"/>
</dbReference>
<keyword evidence="10" id="KW-1185">Reference proteome</keyword>
<dbReference type="Proteomes" id="UP001257659">
    <property type="component" value="Unassembled WGS sequence"/>
</dbReference>
<dbReference type="CDD" id="cd16922">
    <property type="entry name" value="HATPase_EvgS-ArcB-TorS-like"/>
    <property type="match status" value="1"/>
</dbReference>
<evidence type="ECO:0000313" key="10">
    <source>
        <dbReference type="Proteomes" id="UP001257659"/>
    </source>
</evidence>
<dbReference type="Pfam" id="PF00072">
    <property type="entry name" value="Response_reg"/>
    <property type="match status" value="1"/>
</dbReference>
<evidence type="ECO:0000259" key="7">
    <source>
        <dbReference type="PROSITE" id="PS50109"/>
    </source>
</evidence>
<sequence length="734" mass="83874">MLIFLVFFCSAMYSIAQECSLDESAPEAELLKKTISSSVQKEGYKNISYTLEGLYQALKIARSQNNTQNIGIVNFYLAKTYFKLENYNDAEEHVSSAISNLEKTNPSQCLYLSYLLYAQLNLKYENFNETDRYILKADSLPIKITLEVKALKYKIQGEKLIQQENFTEAIVYFKQAEEIFRKNDNQTELAENYYNIGSALLQLKDYESALTNAEKALVIAKNQQLDILAIKILELFSEIYSASNEPILAFEYASKSSQYKDSLLNFSNRMISNEIAKRKTNSSQDTISKLSMTNSEQEKSLKFNQLAIVLSVLLITILSLLTLSLYKNNNLRAKANTLLQKKNKELVKAKEKAEAATKAREQFLSTITHELRTPIYAITGLTYLLIKEDPTDAQKEHLNSLKYSGEHLLSLINNILDLNKLEANKVRKVSTDFHLKSHMKNFLNTLRKPAEDKNVLLHLEMDEKIPVKLNGDMLKVSQVLINLVGNSIKFAENGEVWIRLQLVKESDKKVTIRFEIEDNGVGIPKRKQKSIFQKFDQGPDEINVKYGGTGLGLPIVKNLLLFLGSDIHLESEEGKGSLFYFELEFEKVLEKTNKDLKIKKVSQEEQTNLFRGKRILVVEDNKLNQKITKKILERCEMDIDLADNGKVAVEKALKTSYDVILMDIHMPIMDGIKATETIRKHDSSTPIIALTAVSINEGVEEFLEHGFTEIIPKPYKTELFFEKIYKVLKIRSQK</sequence>
<dbReference type="CDD" id="cd00082">
    <property type="entry name" value="HisKA"/>
    <property type="match status" value="1"/>
</dbReference>
<dbReference type="Gene3D" id="3.40.50.2300">
    <property type="match status" value="1"/>
</dbReference>
<comment type="caution">
    <text evidence="9">The sequence shown here is derived from an EMBL/GenBank/DDBJ whole genome shotgun (WGS) entry which is preliminary data.</text>
</comment>
<dbReference type="SUPFAM" id="SSF55874">
    <property type="entry name" value="ATPase domain of HSP90 chaperone/DNA topoisomerase II/histidine kinase"/>
    <property type="match status" value="1"/>
</dbReference>
<dbReference type="PRINTS" id="PR00344">
    <property type="entry name" value="BCTRLSENSOR"/>
</dbReference>
<dbReference type="SMART" id="SM00387">
    <property type="entry name" value="HATPase_c"/>
    <property type="match status" value="1"/>
</dbReference>
<dbReference type="InterPro" id="IPR036890">
    <property type="entry name" value="HATPase_C_sf"/>
</dbReference>
<dbReference type="InterPro" id="IPR011006">
    <property type="entry name" value="CheY-like_superfamily"/>
</dbReference>
<dbReference type="Pfam" id="PF02518">
    <property type="entry name" value="HATPase_c"/>
    <property type="match status" value="1"/>
</dbReference>
<dbReference type="PROSITE" id="PS50005">
    <property type="entry name" value="TPR"/>
    <property type="match status" value="1"/>
</dbReference>
<dbReference type="CDD" id="cd17546">
    <property type="entry name" value="REC_hyHK_CKI1_RcsC-like"/>
    <property type="match status" value="1"/>
</dbReference>
<feature type="domain" description="Histidine kinase" evidence="7">
    <location>
        <begin position="366"/>
        <end position="587"/>
    </location>
</feature>